<dbReference type="AlphaFoldDB" id="A0A414SKJ3"/>
<keyword evidence="2" id="KW-0238">DNA-binding</keyword>
<evidence type="ECO:0000313" key="6">
    <source>
        <dbReference type="Proteomes" id="UP000284220"/>
    </source>
</evidence>
<dbReference type="EMBL" id="QRHZ01000001">
    <property type="protein sequence ID" value="RHG20089.1"/>
    <property type="molecule type" value="Genomic_DNA"/>
</dbReference>
<dbReference type="InterPro" id="IPR001471">
    <property type="entry name" value="AP2/ERF_dom"/>
</dbReference>
<organism evidence="5 6">
    <name type="scientific">Blautia obeum</name>
    <dbReference type="NCBI Taxonomy" id="40520"/>
    <lineage>
        <taxon>Bacteria</taxon>
        <taxon>Bacillati</taxon>
        <taxon>Bacillota</taxon>
        <taxon>Clostridia</taxon>
        <taxon>Lachnospirales</taxon>
        <taxon>Lachnospiraceae</taxon>
        <taxon>Blautia</taxon>
    </lineage>
</organism>
<accession>A0A414SKJ3</accession>
<keyword evidence="1" id="KW-0805">Transcription regulation</keyword>
<evidence type="ECO:0000256" key="3">
    <source>
        <dbReference type="ARBA" id="ARBA00023163"/>
    </source>
</evidence>
<keyword evidence="3" id="KW-0804">Transcription</keyword>
<dbReference type="InterPro" id="IPR016177">
    <property type="entry name" value="DNA-bd_dom_sf"/>
</dbReference>
<evidence type="ECO:0000256" key="2">
    <source>
        <dbReference type="ARBA" id="ARBA00023125"/>
    </source>
</evidence>
<dbReference type="InterPro" id="IPR044925">
    <property type="entry name" value="His-Me_finger_sf"/>
</dbReference>
<dbReference type="SUPFAM" id="SSF54060">
    <property type="entry name" value="His-Me finger endonucleases"/>
    <property type="match status" value="1"/>
</dbReference>
<reference evidence="5 6" key="1">
    <citation type="submission" date="2018-08" db="EMBL/GenBank/DDBJ databases">
        <title>A genome reference for cultivated species of the human gut microbiota.</title>
        <authorList>
            <person name="Zou Y."/>
            <person name="Xue W."/>
            <person name="Luo G."/>
        </authorList>
    </citation>
    <scope>NUCLEOTIDE SEQUENCE [LARGE SCALE GENOMIC DNA]</scope>
    <source>
        <strain evidence="5 6">AM22-9LB</strain>
    </source>
</reference>
<sequence>MLVLGYNLKNGNTTSCGCEHLKNAMRSGKLTGRINGKRNKKFNSYDLSREYGVGFTSKNEEFYFDLEDYDKIKNYCWHINNDGYVANKTEEGCILMHRLVMGLSKGDHREVDHIYHKTNDNRKDQLRIVCSSENKMNQGIPSNNTSGYRGVYYDKQYDRWSAEIVAYNHKFRLGYFTNKSDAVKARKQAEEKYFGEYNYRGGDASYEKP</sequence>
<dbReference type="SUPFAM" id="SSF54171">
    <property type="entry name" value="DNA-binding domain"/>
    <property type="match status" value="1"/>
</dbReference>
<gene>
    <name evidence="5" type="ORF">DW272_02460</name>
</gene>
<protein>
    <recommendedName>
        <fullName evidence="4">AP2/ERF domain-containing protein</fullName>
    </recommendedName>
</protein>
<dbReference type="Proteomes" id="UP000284220">
    <property type="component" value="Unassembled WGS sequence"/>
</dbReference>
<evidence type="ECO:0000259" key="4">
    <source>
        <dbReference type="PROSITE" id="PS51032"/>
    </source>
</evidence>
<name>A0A414SKJ3_9FIRM</name>
<dbReference type="GO" id="GO:0003677">
    <property type="term" value="F:DNA binding"/>
    <property type="evidence" value="ECO:0007669"/>
    <property type="project" value="UniProtKB-KW"/>
</dbReference>
<dbReference type="GO" id="GO:0003700">
    <property type="term" value="F:DNA-binding transcription factor activity"/>
    <property type="evidence" value="ECO:0007669"/>
    <property type="project" value="InterPro"/>
</dbReference>
<evidence type="ECO:0000256" key="1">
    <source>
        <dbReference type="ARBA" id="ARBA00023015"/>
    </source>
</evidence>
<proteinExistence type="predicted"/>
<comment type="caution">
    <text evidence="5">The sequence shown here is derived from an EMBL/GenBank/DDBJ whole genome shotgun (WGS) entry which is preliminary data.</text>
</comment>
<feature type="domain" description="AP2/ERF" evidence="4">
    <location>
        <begin position="147"/>
        <end position="207"/>
    </location>
</feature>
<dbReference type="PROSITE" id="PS51032">
    <property type="entry name" value="AP2_ERF"/>
    <property type="match status" value="1"/>
</dbReference>
<evidence type="ECO:0000313" key="5">
    <source>
        <dbReference type="EMBL" id="RHG20089.1"/>
    </source>
</evidence>